<dbReference type="Proteomes" id="UP000319103">
    <property type="component" value="Unassembled WGS sequence"/>
</dbReference>
<comment type="caution">
    <text evidence="1">The sequence shown here is derived from an EMBL/GenBank/DDBJ whole genome shotgun (WGS) entry which is preliminary data.</text>
</comment>
<organism evidence="1 2">
    <name type="scientific">Kitasatospora acidiphila</name>
    <dbReference type="NCBI Taxonomy" id="2567942"/>
    <lineage>
        <taxon>Bacteria</taxon>
        <taxon>Bacillati</taxon>
        <taxon>Actinomycetota</taxon>
        <taxon>Actinomycetes</taxon>
        <taxon>Kitasatosporales</taxon>
        <taxon>Streptomycetaceae</taxon>
        <taxon>Kitasatospora</taxon>
    </lineage>
</organism>
<dbReference type="EMBL" id="VIGB01000003">
    <property type="protein sequence ID" value="TQF05738.1"/>
    <property type="molecule type" value="Genomic_DNA"/>
</dbReference>
<proteinExistence type="predicted"/>
<keyword evidence="2" id="KW-1185">Reference proteome</keyword>
<gene>
    <name evidence="1" type="ORF">E6W39_30290</name>
</gene>
<dbReference type="RefSeq" id="WP_141636205.1">
    <property type="nucleotide sequence ID" value="NZ_VIGB01000003.1"/>
</dbReference>
<dbReference type="OrthoDB" id="3214648at2"/>
<evidence type="ECO:0000313" key="1">
    <source>
        <dbReference type="EMBL" id="TQF05738.1"/>
    </source>
</evidence>
<reference evidence="1 2" key="1">
    <citation type="submission" date="2019-06" db="EMBL/GenBank/DDBJ databases">
        <title>Description of Kitasatospora acidophila sp. nov. isolated from pine grove soil, and reclassification of Streptomyces novaecaesareae to Kitasatospora novaeceasareae comb. nov.</title>
        <authorList>
            <person name="Kim M.J."/>
        </authorList>
    </citation>
    <scope>NUCLEOTIDE SEQUENCE [LARGE SCALE GENOMIC DNA]</scope>
    <source>
        <strain evidence="1 2">MMS16-CNU292</strain>
    </source>
</reference>
<name>A0A540W9Q7_9ACTN</name>
<evidence type="ECO:0000313" key="2">
    <source>
        <dbReference type="Proteomes" id="UP000319103"/>
    </source>
</evidence>
<accession>A0A540W9Q7</accession>
<dbReference type="AlphaFoldDB" id="A0A540W9Q7"/>
<sequence length="67" mass="7198">MAWTWQYLGADGAQLDPASGSAEEFSSQGDAESWIGEEWKGLKEDGVDTVVLLEDGAKVYGMSLQEG</sequence>
<protein>
    <submittedName>
        <fullName evidence="1">Uncharacterized protein</fullName>
    </submittedName>
</protein>